<keyword evidence="1" id="KW-0812">Transmembrane</keyword>
<proteinExistence type="predicted"/>
<feature type="transmembrane region" description="Helical" evidence="1">
    <location>
        <begin position="109"/>
        <end position="131"/>
    </location>
</feature>
<dbReference type="Proteomes" id="UP000288675">
    <property type="component" value="Chromosome"/>
</dbReference>
<feature type="transmembrane region" description="Helical" evidence="1">
    <location>
        <begin position="200"/>
        <end position="222"/>
    </location>
</feature>
<dbReference type="KEGG" id="bgy:BGLY_0988"/>
<dbReference type="AlphaFoldDB" id="A0AAJ3YWV3"/>
<dbReference type="PANTHER" id="PTHR37305:SF1">
    <property type="entry name" value="MEMBRANE PROTEIN"/>
    <property type="match status" value="1"/>
</dbReference>
<feature type="transmembrane region" description="Helical" evidence="1">
    <location>
        <begin position="285"/>
        <end position="307"/>
    </location>
</feature>
<keyword evidence="1" id="KW-0472">Membrane</keyword>
<protein>
    <submittedName>
        <fullName evidence="2">ABC transporter permease</fullName>
    </submittedName>
</protein>
<gene>
    <name evidence="2" type="ORF">EQZ20_05305</name>
</gene>
<evidence type="ECO:0000313" key="3">
    <source>
        <dbReference type="Proteomes" id="UP000288675"/>
    </source>
</evidence>
<organism evidence="2 3">
    <name type="scientific">Bacillus glycinifermentans</name>
    <dbReference type="NCBI Taxonomy" id="1664069"/>
    <lineage>
        <taxon>Bacteria</taxon>
        <taxon>Bacillati</taxon>
        <taxon>Bacillota</taxon>
        <taxon>Bacilli</taxon>
        <taxon>Bacillales</taxon>
        <taxon>Bacillaceae</taxon>
        <taxon>Bacillus</taxon>
    </lineage>
</organism>
<feature type="transmembrane region" description="Helical" evidence="1">
    <location>
        <begin position="20"/>
        <end position="40"/>
    </location>
</feature>
<evidence type="ECO:0000313" key="2">
    <source>
        <dbReference type="EMBL" id="QAT64381.1"/>
    </source>
</evidence>
<dbReference type="GeneID" id="82852098"/>
<dbReference type="GO" id="GO:0005886">
    <property type="term" value="C:plasma membrane"/>
    <property type="evidence" value="ECO:0007669"/>
    <property type="project" value="UniProtKB-SubCell"/>
</dbReference>
<feature type="transmembrane region" description="Helical" evidence="1">
    <location>
        <begin position="152"/>
        <end position="180"/>
    </location>
</feature>
<feature type="transmembrane region" description="Helical" evidence="1">
    <location>
        <begin position="234"/>
        <end position="254"/>
    </location>
</feature>
<keyword evidence="1" id="KW-1133">Transmembrane helix</keyword>
<dbReference type="RefSeq" id="WP_046132988.1">
    <property type="nucleotide sequence ID" value="NZ_CP035232.1"/>
</dbReference>
<dbReference type="Pfam" id="PF12679">
    <property type="entry name" value="ABC2_membrane_2"/>
    <property type="match status" value="1"/>
</dbReference>
<evidence type="ECO:0000256" key="1">
    <source>
        <dbReference type="SAM" id="Phobius"/>
    </source>
</evidence>
<dbReference type="EMBL" id="CP035232">
    <property type="protein sequence ID" value="QAT64381.1"/>
    <property type="molecule type" value="Genomic_DNA"/>
</dbReference>
<name>A0AAJ3YWV3_9BACI</name>
<sequence>MLNLIWNEWIKIFNRKGTYVMIGILLIVVIGMGILTKTIGETDPSTHWKKELAQENADMKKELKSVNSPTLENNYKESIAINEYRIKHDLPPEDGTYSAMSFISDAGDMISLIGLFVITVAAGIVANEFSWGTVKLLVIRPISRFKILLSKYITVLLLALALIAILFASAGITGLVLFGAGDGSQVHLAYANGNVKEQSLILHLAGSYLLHSISLLMMSTMAFMISAVFRNSSLAVGISIFLLVMGGTVTNLIAMKFDWAKYILFANTDLTQYVDGTPLVSGMTMGFSIAVLAVYFIIFQVLAFGVFTKRDIAS</sequence>
<reference evidence="2 3" key="1">
    <citation type="submission" date="2019-01" db="EMBL/GenBank/DDBJ databases">
        <title>Genome sequence of Bacillus glycinifermentans SRCM103574.</title>
        <authorList>
            <person name="Kong H.-J."/>
            <person name="Jeong S.-Y."/>
            <person name="Jeong D.-Y."/>
        </authorList>
    </citation>
    <scope>NUCLEOTIDE SEQUENCE [LARGE SCALE GENOMIC DNA]</scope>
    <source>
        <strain evidence="2 3">SRCM103574</strain>
    </source>
</reference>
<dbReference type="PANTHER" id="PTHR37305">
    <property type="entry name" value="INTEGRAL MEMBRANE PROTEIN-RELATED"/>
    <property type="match status" value="1"/>
</dbReference>
<dbReference type="GO" id="GO:0140359">
    <property type="term" value="F:ABC-type transporter activity"/>
    <property type="evidence" value="ECO:0007669"/>
    <property type="project" value="InterPro"/>
</dbReference>
<accession>A0AAJ3YWV3</accession>